<dbReference type="Pfam" id="PF12416">
    <property type="entry name" value="DUF3668"/>
    <property type="match status" value="1"/>
</dbReference>
<feature type="compositionally biased region" description="Low complexity" evidence="2">
    <location>
        <begin position="451"/>
        <end position="463"/>
    </location>
</feature>
<dbReference type="PANTHER" id="PTHR21574:SF0">
    <property type="entry name" value="CENTROSOMAL PROTEIN OF 120 KDA"/>
    <property type="match status" value="1"/>
</dbReference>
<feature type="region of interest" description="Disordered" evidence="2">
    <location>
        <begin position="728"/>
        <end position="761"/>
    </location>
</feature>
<feature type="region of interest" description="Disordered" evidence="2">
    <location>
        <begin position="300"/>
        <end position="319"/>
    </location>
</feature>
<feature type="coiled-coil region" evidence="1">
    <location>
        <begin position="540"/>
        <end position="631"/>
    </location>
</feature>
<dbReference type="EMBL" id="GEBQ01014231">
    <property type="protein sequence ID" value="JAT25746.1"/>
    <property type="molecule type" value="Transcribed_RNA"/>
</dbReference>
<dbReference type="Gene3D" id="2.60.40.150">
    <property type="entry name" value="C2 domain"/>
    <property type="match status" value="1"/>
</dbReference>
<feature type="domain" description="DUF3668" evidence="3">
    <location>
        <begin position="111"/>
        <end position="252"/>
    </location>
</feature>
<evidence type="ECO:0000313" key="4">
    <source>
        <dbReference type="EMBL" id="JAT25746.1"/>
    </source>
</evidence>
<evidence type="ECO:0000256" key="1">
    <source>
        <dbReference type="SAM" id="Coils"/>
    </source>
</evidence>
<sequence length="761" mass="85572">KTKMKNIWSDKVPIRVECLSVNESFRNRIGYTIINVKDAQIIQDESKILEKQVRLLGLSKEVSLLKPELILSFYLTDVPIQSPALVPQFSPPLEEGRAQMSNTVSVTLGSAREHFKLSVRAVAVTNLKDLLPSQSDVEPELLTYTYDLFGAEIVSDVSTNHSVRLELRSSLACLKTYFVRHPTVGVKLHMGSLLVGETSINMENLLLSEEFNVKRERQQARSVSCRCIVFPAYNLTETPGDIRPCVDFNVSLSCDTPLVKKKSEPSVPTRSAVGAGGDAENTQSILPLQTPRTLPLSLNSGPAVAPVSGSGSETYRTEKPVSTQTVSLSVVSLQTDEPLPCDCWLRLSCTSATVSLPQQMALPSSWSPLHWQLTVTLPRRLLESTLGSQPPTLQLGTGNQLIASALLPPPDLLCEHGECKAVLVEAGRGERVGEVGVVWAMVDSAVPPPTSQSQSASTLTDTSISPPTQPKSAAVAEILSPRAREMKILSFVEELEDWAEKQRIMVMEGLKEEEAARLAMLQSRWEAEVGGQVTEGRQLVGALQNMRDQLRQQQTELRENQQKLKVYKEELERVHRSKLQEFKDLSRRMQDEFNHKLALIASEKVTLEEEVERLREENSEIKLRLRNVETTADTDKRIVDGLSHEVKVLKEKLVMEQDSKKFFKEHCQKAEQEIHRLNCLRQQELGARLHCEKKSLEQLAFQQIIVERNDLRQDQRLLKEIRQQLRHRPDNQLDANSNSNLETVESDERPLLDERHIRRAT</sequence>
<feature type="non-terminal residue" evidence="4">
    <location>
        <position position="1"/>
    </location>
</feature>
<protein>
    <recommendedName>
        <fullName evidence="3">DUF3668 domain-containing protein</fullName>
    </recommendedName>
</protein>
<dbReference type="GO" id="GO:1903724">
    <property type="term" value="P:positive regulation of centriole elongation"/>
    <property type="evidence" value="ECO:0007669"/>
    <property type="project" value="TreeGrafter"/>
</dbReference>
<evidence type="ECO:0000256" key="2">
    <source>
        <dbReference type="SAM" id="MobiDB-lite"/>
    </source>
</evidence>
<evidence type="ECO:0000259" key="3">
    <source>
        <dbReference type="Pfam" id="PF12416"/>
    </source>
</evidence>
<feature type="region of interest" description="Disordered" evidence="2">
    <location>
        <begin position="263"/>
        <end position="282"/>
    </location>
</feature>
<dbReference type="PANTHER" id="PTHR21574">
    <property type="entry name" value="CENTROSOMAL PROTEIN OF 120 KDA"/>
    <property type="match status" value="1"/>
</dbReference>
<gene>
    <name evidence="4" type="ORF">g.10573</name>
</gene>
<reference evidence="4" key="1">
    <citation type="submission" date="2015-11" db="EMBL/GenBank/DDBJ databases">
        <title>De novo transcriptome assembly of four potential Pierce s Disease insect vectors from Arizona vineyards.</title>
        <authorList>
            <person name="Tassone E.E."/>
        </authorList>
    </citation>
    <scope>NUCLEOTIDE SEQUENCE</scope>
</reference>
<name>A0A1B6LPZ1_9HEMI</name>
<dbReference type="InterPro" id="IPR035892">
    <property type="entry name" value="C2_domain_sf"/>
</dbReference>
<organism evidence="4">
    <name type="scientific">Graphocephala atropunctata</name>
    <dbReference type="NCBI Taxonomy" id="36148"/>
    <lineage>
        <taxon>Eukaryota</taxon>
        <taxon>Metazoa</taxon>
        <taxon>Ecdysozoa</taxon>
        <taxon>Arthropoda</taxon>
        <taxon>Hexapoda</taxon>
        <taxon>Insecta</taxon>
        <taxon>Pterygota</taxon>
        <taxon>Neoptera</taxon>
        <taxon>Paraneoptera</taxon>
        <taxon>Hemiptera</taxon>
        <taxon>Auchenorrhyncha</taxon>
        <taxon>Membracoidea</taxon>
        <taxon>Cicadellidae</taxon>
        <taxon>Cicadellinae</taxon>
        <taxon>Cicadellini</taxon>
        <taxon>Graphocephala</taxon>
    </lineage>
</organism>
<feature type="compositionally biased region" description="Polar residues" evidence="2">
    <location>
        <begin position="733"/>
        <end position="743"/>
    </location>
</feature>
<keyword evidence="1" id="KW-0175">Coiled coil</keyword>
<accession>A0A1B6LPZ1</accession>
<feature type="compositionally biased region" description="Basic and acidic residues" evidence="2">
    <location>
        <begin position="746"/>
        <end position="761"/>
    </location>
</feature>
<dbReference type="InterPro" id="IPR022136">
    <property type="entry name" value="DUF3668"/>
</dbReference>
<dbReference type="AlphaFoldDB" id="A0A1B6LPZ1"/>
<dbReference type="InterPro" id="IPR039893">
    <property type="entry name" value="CEP120-like"/>
</dbReference>
<dbReference type="GO" id="GO:0005813">
    <property type="term" value="C:centrosome"/>
    <property type="evidence" value="ECO:0007669"/>
    <property type="project" value="TreeGrafter"/>
</dbReference>
<proteinExistence type="predicted"/>
<feature type="region of interest" description="Disordered" evidence="2">
    <location>
        <begin position="446"/>
        <end position="472"/>
    </location>
</feature>